<evidence type="ECO:0000259" key="2">
    <source>
        <dbReference type="Pfam" id="PF03732"/>
    </source>
</evidence>
<feature type="compositionally biased region" description="Gly residues" evidence="1">
    <location>
        <begin position="252"/>
        <end position="265"/>
    </location>
</feature>
<feature type="region of interest" description="Disordered" evidence="1">
    <location>
        <begin position="202"/>
        <end position="281"/>
    </location>
</feature>
<organism evidence="4 5">
    <name type="scientific">Rhododendron simsii</name>
    <name type="common">Sims's rhododendron</name>
    <dbReference type="NCBI Taxonomy" id="118357"/>
    <lineage>
        <taxon>Eukaryota</taxon>
        <taxon>Viridiplantae</taxon>
        <taxon>Streptophyta</taxon>
        <taxon>Embryophyta</taxon>
        <taxon>Tracheophyta</taxon>
        <taxon>Spermatophyta</taxon>
        <taxon>Magnoliopsida</taxon>
        <taxon>eudicotyledons</taxon>
        <taxon>Gunneridae</taxon>
        <taxon>Pentapetalae</taxon>
        <taxon>asterids</taxon>
        <taxon>Ericales</taxon>
        <taxon>Ericaceae</taxon>
        <taxon>Ericoideae</taxon>
        <taxon>Rhodoreae</taxon>
        <taxon>Rhododendron</taxon>
    </lineage>
</organism>
<protein>
    <recommendedName>
        <fullName evidence="6">Retrotransposon gag domain-containing protein</fullName>
    </recommendedName>
</protein>
<evidence type="ECO:0000259" key="3">
    <source>
        <dbReference type="Pfam" id="PF22936"/>
    </source>
</evidence>
<evidence type="ECO:0000256" key="1">
    <source>
        <dbReference type="SAM" id="MobiDB-lite"/>
    </source>
</evidence>
<keyword evidence="5" id="KW-1185">Reference proteome</keyword>
<dbReference type="InterPro" id="IPR054722">
    <property type="entry name" value="PolX-like_BBD"/>
</dbReference>
<evidence type="ECO:0000313" key="4">
    <source>
        <dbReference type="EMBL" id="KAF7143763.1"/>
    </source>
</evidence>
<dbReference type="Proteomes" id="UP000626092">
    <property type="component" value="Unassembled WGS sequence"/>
</dbReference>
<evidence type="ECO:0000313" key="5">
    <source>
        <dbReference type="Proteomes" id="UP000626092"/>
    </source>
</evidence>
<evidence type="ECO:0008006" key="6">
    <source>
        <dbReference type="Google" id="ProtNLM"/>
    </source>
</evidence>
<dbReference type="PANTHER" id="PTHR34222:SF99">
    <property type="entry name" value="PROTEIN, PUTATIVE-RELATED"/>
    <property type="match status" value="1"/>
</dbReference>
<dbReference type="OrthoDB" id="5544992at2759"/>
<proteinExistence type="predicted"/>
<sequence>MSEELRVDDPFYISPSDSPTAKKPGEDKEKEVSRWERCNDLVAPWILNSVPDEIRSSILFAHTARAIWIDLSDRFLQSNAPQIYQLTVQSISALKQEELSVSAYFTKLKSLWDELNSLQVFQPCTCGSGKFFSERLQQYRAMEFLQGLHDRFGPLRSQILLMEPLPNATKIYSLVRQEEKQQEIQSLSTPIPDAAALNITTRSNNYNSNRLMDGRNSHNTGGGNRPHPSSGNRSYSGDGNSFHSSGRNRSNPGGGNGTYTGGGSNSSGSGYNSYSGSGNNSNRKVKYHCDHCDKDGHSTERCYKIIGYPPKRSEFSNLSTKSANKTSPAVVTQEQYDKLLAMLYSGNIHHNSNLAGIALSIPPTSVWIIDTGATNHMCSSLTLFTTYKSCPTQSFVQLPDGSSTQITHIGTIKLSPTLALENVFHIPSFKYNLLSSLAVCVMLAMRMLTINSINVPNLAYSLATLMVKRVIEFMTYSHTPFIHPVTSFFTKAYFHSVMSLQNLYPLLQVFPCQTMLMMIPLDFPPIATNPITHTPPEVAPTSSPIPNEPIASDLITPVEVQEPIVPALSIPALPTTGRPSRSRRPPSHLADYHCSGATHGSSPLPSDFSFTGTPYPLHHFLSSSNFSVGHRSFLSAVSSLDEPRTFSQAVQLPQWRDAMEKEIIALETNNTWDLF</sequence>
<feature type="domain" description="Retrotransposon gag" evidence="2">
    <location>
        <begin position="43"/>
        <end position="148"/>
    </location>
</feature>
<gene>
    <name evidence="4" type="ORF">RHSIM_Rhsim05G0166600</name>
</gene>
<dbReference type="Pfam" id="PF03732">
    <property type="entry name" value="Retrotrans_gag"/>
    <property type="match status" value="1"/>
</dbReference>
<dbReference type="EMBL" id="WJXA01000005">
    <property type="protein sequence ID" value="KAF7143763.1"/>
    <property type="molecule type" value="Genomic_DNA"/>
</dbReference>
<reference evidence="4" key="1">
    <citation type="submission" date="2019-11" db="EMBL/GenBank/DDBJ databases">
        <authorList>
            <person name="Liu Y."/>
            <person name="Hou J."/>
            <person name="Li T.-Q."/>
            <person name="Guan C.-H."/>
            <person name="Wu X."/>
            <person name="Wu H.-Z."/>
            <person name="Ling F."/>
            <person name="Zhang R."/>
            <person name="Shi X.-G."/>
            <person name="Ren J.-P."/>
            <person name="Chen E.-F."/>
            <person name="Sun J.-M."/>
        </authorList>
    </citation>
    <scope>NUCLEOTIDE SEQUENCE</scope>
    <source>
        <strain evidence="4">Adult_tree_wgs_1</strain>
        <tissue evidence="4">Leaves</tissue>
    </source>
</reference>
<feature type="compositionally biased region" description="Low complexity" evidence="1">
    <location>
        <begin position="266"/>
        <end position="281"/>
    </location>
</feature>
<comment type="caution">
    <text evidence="4">The sequence shown here is derived from an EMBL/GenBank/DDBJ whole genome shotgun (WGS) entry which is preliminary data.</text>
</comment>
<accession>A0A834H1J5</accession>
<feature type="region of interest" description="Disordered" evidence="1">
    <location>
        <begin position="1"/>
        <end position="30"/>
    </location>
</feature>
<feature type="domain" description="Retrovirus-related Pol polyprotein from transposon TNT 1-94-like beta-barrel" evidence="3">
    <location>
        <begin position="367"/>
        <end position="437"/>
    </location>
</feature>
<feature type="compositionally biased region" description="Polar residues" evidence="1">
    <location>
        <begin position="227"/>
        <end position="243"/>
    </location>
</feature>
<dbReference type="InterPro" id="IPR005162">
    <property type="entry name" value="Retrotrans_gag_dom"/>
</dbReference>
<dbReference type="Pfam" id="PF22936">
    <property type="entry name" value="Pol_BBD"/>
    <property type="match status" value="1"/>
</dbReference>
<name>A0A834H1J5_RHOSS</name>
<dbReference type="PANTHER" id="PTHR34222">
    <property type="entry name" value="GAG_PRE-INTEGRS DOMAIN-CONTAINING PROTEIN"/>
    <property type="match status" value="1"/>
</dbReference>
<dbReference type="AlphaFoldDB" id="A0A834H1J5"/>